<dbReference type="PRINTS" id="PR00792">
    <property type="entry name" value="PEPSIN"/>
</dbReference>
<keyword evidence="6" id="KW-0378">Hydrolase</keyword>
<evidence type="ECO:0000313" key="6">
    <source>
        <dbReference type="EMBL" id="KAJ9158189.1"/>
    </source>
</evidence>
<dbReference type="InterPro" id="IPR001461">
    <property type="entry name" value="Aspartic_peptidase_A1"/>
</dbReference>
<feature type="active site" evidence="2">
    <location>
        <position position="80"/>
    </location>
</feature>
<evidence type="ECO:0000256" key="4">
    <source>
        <dbReference type="SAM" id="SignalP"/>
    </source>
</evidence>
<keyword evidence="7" id="KW-1185">Reference proteome</keyword>
<dbReference type="EMBL" id="JANBVN010000040">
    <property type="protein sequence ID" value="KAJ9158189.1"/>
    <property type="molecule type" value="Genomic_DNA"/>
</dbReference>
<gene>
    <name evidence="6" type="ORF">NKR19_g3589</name>
</gene>
<evidence type="ECO:0000256" key="3">
    <source>
        <dbReference type="PIRSR" id="PIRSR601461-2"/>
    </source>
</evidence>
<feature type="chain" id="PRO_5041242708" evidence="4">
    <location>
        <begin position="25"/>
        <end position="372"/>
    </location>
</feature>
<comment type="similarity">
    <text evidence="1">Belongs to the peptidase A1 family.</text>
</comment>
<accession>A0AA38S8H9</accession>
<evidence type="ECO:0000313" key="7">
    <source>
        <dbReference type="Proteomes" id="UP001174691"/>
    </source>
</evidence>
<name>A0AA38S8H9_9PEZI</name>
<feature type="domain" description="Peptidase A1" evidence="5">
    <location>
        <begin position="62"/>
        <end position="372"/>
    </location>
</feature>
<evidence type="ECO:0000256" key="1">
    <source>
        <dbReference type="ARBA" id="ARBA00007447"/>
    </source>
</evidence>
<feature type="signal peptide" evidence="4">
    <location>
        <begin position="1"/>
        <end position="24"/>
    </location>
</feature>
<dbReference type="PANTHER" id="PTHR47966">
    <property type="entry name" value="BETA-SITE APP-CLEAVING ENZYME, ISOFORM A-RELATED"/>
    <property type="match status" value="1"/>
</dbReference>
<protein>
    <submittedName>
        <fullName evidence="6">Acid protease</fullName>
    </submittedName>
</protein>
<dbReference type="GO" id="GO:0004190">
    <property type="term" value="F:aspartic-type endopeptidase activity"/>
    <property type="evidence" value="ECO:0007669"/>
    <property type="project" value="InterPro"/>
</dbReference>
<keyword evidence="6" id="KW-0645">Protease</keyword>
<dbReference type="Pfam" id="PF00026">
    <property type="entry name" value="Asp"/>
    <property type="match status" value="1"/>
</dbReference>
<dbReference type="GO" id="GO:0006508">
    <property type="term" value="P:proteolysis"/>
    <property type="evidence" value="ECO:0007669"/>
    <property type="project" value="UniProtKB-KW"/>
</dbReference>
<feature type="disulfide bond" evidence="3">
    <location>
        <begin position="310"/>
        <end position="346"/>
    </location>
</feature>
<dbReference type="InterPro" id="IPR033121">
    <property type="entry name" value="PEPTIDASE_A1"/>
</dbReference>
<proteinExistence type="inferred from homology"/>
<keyword evidence="3" id="KW-1015">Disulfide bond</keyword>
<organism evidence="6 7">
    <name type="scientific">Coniochaeta hoffmannii</name>
    <dbReference type="NCBI Taxonomy" id="91930"/>
    <lineage>
        <taxon>Eukaryota</taxon>
        <taxon>Fungi</taxon>
        <taxon>Dikarya</taxon>
        <taxon>Ascomycota</taxon>
        <taxon>Pezizomycotina</taxon>
        <taxon>Sordariomycetes</taxon>
        <taxon>Sordariomycetidae</taxon>
        <taxon>Coniochaetales</taxon>
        <taxon>Coniochaetaceae</taxon>
        <taxon>Coniochaeta</taxon>
    </lineage>
</organism>
<feature type="active site" evidence="2">
    <location>
        <position position="275"/>
    </location>
</feature>
<evidence type="ECO:0000256" key="2">
    <source>
        <dbReference type="PIRSR" id="PIRSR601461-1"/>
    </source>
</evidence>
<reference evidence="6" key="1">
    <citation type="submission" date="2022-07" db="EMBL/GenBank/DDBJ databases">
        <title>Fungi with potential for degradation of polypropylene.</title>
        <authorList>
            <person name="Gostincar C."/>
        </authorList>
    </citation>
    <scope>NUCLEOTIDE SEQUENCE</scope>
    <source>
        <strain evidence="6">EXF-13287</strain>
    </source>
</reference>
<dbReference type="Proteomes" id="UP001174691">
    <property type="component" value="Unassembled WGS sequence"/>
</dbReference>
<comment type="caution">
    <text evidence="6">The sequence shown here is derived from an EMBL/GenBank/DDBJ whole genome shotgun (WGS) entry which is preliminary data.</text>
</comment>
<dbReference type="PANTHER" id="PTHR47966:SF65">
    <property type="entry name" value="ASPARTIC-TYPE ENDOPEPTIDASE"/>
    <property type="match status" value="1"/>
</dbReference>
<dbReference type="InterPro" id="IPR021109">
    <property type="entry name" value="Peptidase_aspartic_dom_sf"/>
</dbReference>
<dbReference type="Gene3D" id="2.40.70.10">
    <property type="entry name" value="Acid Proteases"/>
    <property type="match status" value="2"/>
</dbReference>
<dbReference type="SUPFAM" id="SSF50630">
    <property type="entry name" value="Acid proteases"/>
    <property type="match status" value="1"/>
</dbReference>
<dbReference type="PROSITE" id="PS51767">
    <property type="entry name" value="PEPTIDASE_A1"/>
    <property type="match status" value="1"/>
</dbReference>
<sequence length="372" mass="39717">MALSFSSIALLVLATCLGPSIAQGETTHEGCIHMPIIHSTNTRYFEKRAVSLSLTNRSDIAYYAKLNIGNPPQPVFVQLDTGSFELWVNPTCSNLDGSDARFCQTVGQYDTTQSSTSVSLGTAKTLRYGIGSANISYFTDDIALPGSTTTLKDVQFGVATSTVEEFSGIMGIGYGQGIATRYRNFVDELSAQNATKVKAFTVALGGKDEEEGIIVFGGVDTSRFSGNLAKLPIISAAQSPDQVPRYWVNMESLSLTPPSGKTRNYGSSNIPVFLDTGATMTLLPADLAQAVAKDFGSTGVDANGFYEVSCDLESVNGTLDFAFAGTTIRVPYREMIRHVAGNPPTCFLGISPSDSFTLLGDTFMRSAYGMLT</sequence>
<dbReference type="AlphaFoldDB" id="A0AA38S8H9"/>
<evidence type="ECO:0000259" key="5">
    <source>
        <dbReference type="PROSITE" id="PS51767"/>
    </source>
</evidence>
<keyword evidence="4" id="KW-0732">Signal</keyword>